<name>A0A0C9T6G2_SPHS4</name>
<dbReference type="InterPro" id="IPR050231">
    <property type="entry name" value="Iron_ascorbate_oxido_reductase"/>
</dbReference>
<dbReference type="EMBL" id="KN837482">
    <property type="protein sequence ID" value="KIJ24508.1"/>
    <property type="molecule type" value="Genomic_DNA"/>
</dbReference>
<protein>
    <recommendedName>
        <fullName evidence="1">Fe2OG dioxygenase domain-containing protein</fullName>
    </recommendedName>
</protein>
<feature type="non-terminal residue" evidence="2">
    <location>
        <position position="1"/>
    </location>
</feature>
<dbReference type="Pfam" id="PF03171">
    <property type="entry name" value="2OG-FeII_Oxy"/>
    <property type="match status" value="1"/>
</dbReference>
<dbReference type="OrthoDB" id="288590at2759"/>
<accession>A0A0C9T6G2</accession>
<organism evidence="2 3">
    <name type="scientific">Sphaerobolus stellatus (strain SS14)</name>
    <dbReference type="NCBI Taxonomy" id="990650"/>
    <lineage>
        <taxon>Eukaryota</taxon>
        <taxon>Fungi</taxon>
        <taxon>Dikarya</taxon>
        <taxon>Basidiomycota</taxon>
        <taxon>Agaricomycotina</taxon>
        <taxon>Agaricomycetes</taxon>
        <taxon>Phallomycetidae</taxon>
        <taxon>Geastrales</taxon>
        <taxon>Sphaerobolaceae</taxon>
        <taxon>Sphaerobolus</taxon>
    </lineage>
</organism>
<dbReference type="InterPro" id="IPR044861">
    <property type="entry name" value="IPNS-like_FE2OG_OXY"/>
</dbReference>
<dbReference type="Gene3D" id="2.60.120.330">
    <property type="entry name" value="B-lactam Antibiotic, Isopenicillin N Synthase, Chain"/>
    <property type="match status" value="1"/>
</dbReference>
<dbReference type="SUPFAM" id="SSF51197">
    <property type="entry name" value="Clavaminate synthase-like"/>
    <property type="match status" value="1"/>
</dbReference>
<evidence type="ECO:0000313" key="2">
    <source>
        <dbReference type="EMBL" id="KIJ24508.1"/>
    </source>
</evidence>
<dbReference type="Proteomes" id="UP000054279">
    <property type="component" value="Unassembled WGS sequence"/>
</dbReference>
<feature type="domain" description="Fe2OG dioxygenase" evidence="1">
    <location>
        <begin position="1"/>
        <end position="103"/>
    </location>
</feature>
<dbReference type="HOGENOM" id="CLU_1566695_0_0_1"/>
<dbReference type="PROSITE" id="PS51471">
    <property type="entry name" value="FE2OG_OXY"/>
    <property type="match status" value="1"/>
</dbReference>
<dbReference type="InterPro" id="IPR005123">
    <property type="entry name" value="Oxoglu/Fe-dep_dioxygenase_dom"/>
</dbReference>
<dbReference type="PANTHER" id="PTHR47990">
    <property type="entry name" value="2-OXOGLUTARATE (2OG) AND FE(II)-DEPENDENT OXYGENASE SUPERFAMILY PROTEIN-RELATED"/>
    <property type="match status" value="1"/>
</dbReference>
<gene>
    <name evidence="2" type="ORF">M422DRAFT_194605</name>
</gene>
<reference evidence="2 3" key="1">
    <citation type="submission" date="2014-06" db="EMBL/GenBank/DDBJ databases">
        <title>Evolutionary Origins and Diversification of the Mycorrhizal Mutualists.</title>
        <authorList>
            <consortium name="DOE Joint Genome Institute"/>
            <consortium name="Mycorrhizal Genomics Consortium"/>
            <person name="Kohler A."/>
            <person name="Kuo A."/>
            <person name="Nagy L.G."/>
            <person name="Floudas D."/>
            <person name="Copeland A."/>
            <person name="Barry K.W."/>
            <person name="Cichocki N."/>
            <person name="Veneault-Fourrey C."/>
            <person name="LaButti K."/>
            <person name="Lindquist E.A."/>
            <person name="Lipzen A."/>
            <person name="Lundell T."/>
            <person name="Morin E."/>
            <person name="Murat C."/>
            <person name="Riley R."/>
            <person name="Ohm R."/>
            <person name="Sun H."/>
            <person name="Tunlid A."/>
            <person name="Henrissat B."/>
            <person name="Grigoriev I.V."/>
            <person name="Hibbett D.S."/>
            <person name="Martin F."/>
        </authorList>
    </citation>
    <scope>NUCLEOTIDE SEQUENCE [LARGE SCALE GENOMIC DNA]</scope>
    <source>
        <strain evidence="2 3">SS14</strain>
    </source>
</reference>
<keyword evidence="3" id="KW-1185">Reference proteome</keyword>
<evidence type="ECO:0000259" key="1">
    <source>
        <dbReference type="PROSITE" id="PS51471"/>
    </source>
</evidence>
<sequence length="171" mass="18973">SRNEARLIRVPPNLSPDRKALGHHTEFGSLSFLHNRLGGLQVLPPGSDRWQYIRPIPGHVICNVGDALHLLSGGILHSNIHRVPPVSTFLMCERSSVVFFLRPGNSVILNALTEQSPMIKGAMDSADSEKFTTNTTAEVWKARRVKYRRAANQKGPETWHIGQGTEGRAYS</sequence>
<feature type="non-terminal residue" evidence="2">
    <location>
        <position position="171"/>
    </location>
</feature>
<dbReference type="AlphaFoldDB" id="A0A0C9T6G2"/>
<proteinExistence type="predicted"/>
<evidence type="ECO:0000313" key="3">
    <source>
        <dbReference type="Proteomes" id="UP000054279"/>
    </source>
</evidence>
<dbReference type="InterPro" id="IPR027443">
    <property type="entry name" value="IPNS-like_sf"/>
</dbReference>